<dbReference type="HOGENOM" id="CLU_1103956_0_0_1"/>
<sequence length="252" mass="28288">MDFMREFSRFKLIIWLFIIAGTISGSSAAIPSCFPAEYVRRGPGTSKQRSPTFVAIGNRSTRPRHAEIRLSCVLRIFKTLCDNRGLSHRPGTNVAACPKPSCADAAKPIEICGTRIAEKSDIFETWILVSKRCFSDSEKTACSKNLNLRSDTILSILNTIRYSAEPNSADFEPTFQSTGIASPFGRIRALGSRRTGINFASKFRISLDVRRNQVYMLKHKKKKNTYISQSILGIDNDVWGDNFNVKRKNPKI</sequence>
<keyword evidence="1" id="KW-0732">Signal</keyword>
<proteinExistence type="predicted"/>
<evidence type="ECO:0000256" key="1">
    <source>
        <dbReference type="SAM" id="SignalP"/>
    </source>
</evidence>
<name>T1J1I3_STRMM</name>
<evidence type="ECO:0000313" key="3">
    <source>
        <dbReference type="Proteomes" id="UP000014500"/>
    </source>
</evidence>
<dbReference type="EnsemblMetazoa" id="SMAR007402-RA">
    <property type="protein sequence ID" value="SMAR007402-PA"/>
    <property type="gene ID" value="SMAR007402"/>
</dbReference>
<dbReference type="AlphaFoldDB" id="T1J1I3"/>
<organism evidence="2 3">
    <name type="scientific">Strigamia maritima</name>
    <name type="common">European centipede</name>
    <name type="synonym">Geophilus maritimus</name>
    <dbReference type="NCBI Taxonomy" id="126957"/>
    <lineage>
        <taxon>Eukaryota</taxon>
        <taxon>Metazoa</taxon>
        <taxon>Ecdysozoa</taxon>
        <taxon>Arthropoda</taxon>
        <taxon>Myriapoda</taxon>
        <taxon>Chilopoda</taxon>
        <taxon>Pleurostigmophora</taxon>
        <taxon>Geophilomorpha</taxon>
        <taxon>Linotaeniidae</taxon>
        <taxon>Strigamia</taxon>
    </lineage>
</organism>
<evidence type="ECO:0000313" key="2">
    <source>
        <dbReference type="EnsemblMetazoa" id="SMAR007402-PA"/>
    </source>
</evidence>
<dbReference type="EMBL" id="JH431786">
    <property type="status" value="NOT_ANNOTATED_CDS"/>
    <property type="molecule type" value="Genomic_DNA"/>
</dbReference>
<feature type="chain" id="PRO_5004590130" evidence="1">
    <location>
        <begin position="29"/>
        <end position="252"/>
    </location>
</feature>
<protein>
    <submittedName>
        <fullName evidence="2">Uncharacterized protein</fullName>
    </submittedName>
</protein>
<dbReference type="Proteomes" id="UP000014500">
    <property type="component" value="Unassembled WGS sequence"/>
</dbReference>
<reference evidence="3" key="1">
    <citation type="submission" date="2011-05" db="EMBL/GenBank/DDBJ databases">
        <authorList>
            <person name="Richards S.R."/>
            <person name="Qu J."/>
            <person name="Jiang H."/>
            <person name="Jhangiani S.N."/>
            <person name="Agravi P."/>
            <person name="Goodspeed R."/>
            <person name="Gross S."/>
            <person name="Mandapat C."/>
            <person name="Jackson L."/>
            <person name="Mathew T."/>
            <person name="Pu L."/>
            <person name="Thornton R."/>
            <person name="Saada N."/>
            <person name="Wilczek-Boney K.B."/>
            <person name="Lee S."/>
            <person name="Kovar C."/>
            <person name="Wu Y."/>
            <person name="Scherer S.E."/>
            <person name="Worley K.C."/>
            <person name="Muzny D.M."/>
            <person name="Gibbs R."/>
        </authorList>
    </citation>
    <scope>NUCLEOTIDE SEQUENCE</scope>
    <source>
        <strain evidence="3">Brora</strain>
    </source>
</reference>
<keyword evidence="3" id="KW-1185">Reference proteome</keyword>
<reference evidence="2" key="2">
    <citation type="submission" date="2015-02" db="UniProtKB">
        <authorList>
            <consortium name="EnsemblMetazoa"/>
        </authorList>
    </citation>
    <scope>IDENTIFICATION</scope>
</reference>
<feature type="signal peptide" evidence="1">
    <location>
        <begin position="1"/>
        <end position="28"/>
    </location>
</feature>
<accession>T1J1I3</accession>